<dbReference type="SUPFAM" id="SSF103111">
    <property type="entry name" value="Activator of Hsp90 ATPase, Aha1"/>
    <property type="match status" value="1"/>
</dbReference>
<protein>
    <recommendedName>
        <fullName evidence="2">Activator of Hsp90 ATPase AHSA1-like N-terminal domain-containing protein</fullName>
    </recommendedName>
</protein>
<comment type="similarity">
    <text evidence="1">Belongs to the AHA1 family.</text>
</comment>
<dbReference type="OrthoDB" id="567237at2759"/>
<dbReference type="Gene3D" id="3.30.530.20">
    <property type="match status" value="1"/>
</dbReference>
<dbReference type="SMART" id="SM01000">
    <property type="entry name" value="Aha1_N"/>
    <property type="match status" value="1"/>
</dbReference>
<dbReference type="InterPro" id="IPR013538">
    <property type="entry name" value="ASHA1/2-like_C"/>
</dbReference>
<feature type="domain" description="Activator of Hsp90 ATPase AHSA1-like N-terminal" evidence="2">
    <location>
        <begin position="29"/>
        <end position="163"/>
    </location>
</feature>
<dbReference type="GO" id="GO:0051087">
    <property type="term" value="F:protein-folding chaperone binding"/>
    <property type="evidence" value="ECO:0007669"/>
    <property type="project" value="InterPro"/>
</dbReference>
<dbReference type="PANTHER" id="PTHR13009:SF22">
    <property type="entry name" value="LD43819P"/>
    <property type="match status" value="1"/>
</dbReference>
<dbReference type="Pfam" id="PF09229">
    <property type="entry name" value="Aha1_N"/>
    <property type="match status" value="1"/>
</dbReference>
<proteinExistence type="inferred from homology"/>
<accession>A0A6H5HJK4</accession>
<dbReference type="Pfam" id="PF08327">
    <property type="entry name" value="AHSA1"/>
    <property type="match status" value="1"/>
</dbReference>
<dbReference type="InterPro" id="IPR023393">
    <property type="entry name" value="START-like_dom_sf"/>
</dbReference>
<sequence length="264" mass="30768">MARWGEGDPRWIVEERPDAVNVNNWHWTEKDASKWSQEKLKELFIGQKISSDLALVKITDVDKLEGEAAINNRKGKLIFFYEWNMTLSWKGRLVGASDDYEGKIQIPNLSEENDLSEVEVLVTLKDSTPEGEVVKDFLHHQGCHNVRDKLGEYVRSLKEEFSKGMILPKKDSEEGKEKDQINCLSSGFSAKVPDKKIVQKWRLKDWPENHFSTVKFVIEQQEDHTLVKITQTGIPKSELEVTKENWGRYYWDSIKRVFGWGYFM</sequence>
<name>A0A6H5HJK4_9HEMI</name>
<dbReference type="EMBL" id="CADCXU010027719">
    <property type="protein sequence ID" value="CAB0014342.1"/>
    <property type="molecule type" value="Genomic_DNA"/>
</dbReference>
<dbReference type="Proteomes" id="UP000479000">
    <property type="component" value="Unassembled WGS sequence"/>
</dbReference>
<dbReference type="Gene3D" id="3.15.10.20">
    <property type="entry name" value="Activator of Hsp90 ATPase Aha1, N-terminal domain"/>
    <property type="match status" value="1"/>
</dbReference>
<gene>
    <name evidence="3" type="ORF">NTEN_LOCUS18776</name>
</gene>
<evidence type="ECO:0000259" key="2">
    <source>
        <dbReference type="SMART" id="SM01000"/>
    </source>
</evidence>
<dbReference type="GO" id="GO:0005829">
    <property type="term" value="C:cytosol"/>
    <property type="evidence" value="ECO:0007669"/>
    <property type="project" value="TreeGrafter"/>
</dbReference>
<dbReference type="GO" id="GO:0001671">
    <property type="term" value="F:ATPase activator activity"/>
    <property type="evidence" value="ECO:0007669"/>
    <property type="project" value="InterPro"/>
</dbReference>
<organism evidence="3 4">
    <name type="scientific">Nesidiocoris tenuis</name>
    <dbReference type="NCBI Taxonomy" id="355587"/>
    <lineage>
        <taxon>Eukaryota</taxon>
        <taxon>Metazoa</taxon>
        <taxon>Ecdysozoa</taxon>
        <taxon>Arthropoda</taxon>
        <taxon>Hexapoda</taxon>
        <taxon>Insecta</taxon>
        <taxon>Pterygota</taxon>
        <taxon>Neoptera</taxon>
        <taxon>Paraneoptera</taxon>
        <taxon>Hemiptera</taxon>
        <taxon>Heteroptera</taxon>
        <taxon>Panheteroptera</taxon>
        <taxon>Cimicomorpha</taxon>
        <taxon>Miridae</taxon>
        <taxon>Dicyphina</taxon>
        <taxon>Nesidiocoris</taxon>
    </lineage>
</organism>
<dbReference type="GO" id="GO:0006457">
    <property type="term" value="P:protein folding"/>
    <property type="evidence" value="ECO:0007669"/>
    <property type="project" value="TreeGrafter"/>
</dbReference>
<dbReference type="AlphaFoldDB" id="A0A6H5HJK4"/>
<evidence type="ECO:0000256" key="1">
    <source>
        <dbReference type="ARBA" id="ARBA00006817"/>
    </source>
</evidence>
<dbReference type="SUPFAM" id="SSF55961">
    <property type="entry name" value="Bet v1-like"/>
    <property type="match status" value="1"/>
</dbReference>
<dbReference type="PANTHER" id="PTHR13009">
    <property type="entry name" value="HEAT SHOCK PROTEIN 90 HSP90 CO-CHAPERONE AHA-1"/>
    <property type="match status" value="1"/>
</dbReference>
<dbReference type="InterPro" id="IPR015310">
    <property type="entry name" value="AHSA1-like_N"/>
</dbReference>
<dbReference type="InterPro" id="IPR036338">
    <property type="entry name" value="Aha1"/>
</dbReference>
<reference evidence="3 4" key="1">
    <citation type="submission" date="2020-02" db="EMBL/GenBank/DDBJ databases">
        <authorList>
            <person name="Ferguson B K."/>
        </authorList>
    </citation>
    <scope>NUCLEOTIDE SEQUENCE [LARGE SCALE GENOMIC DNA]</scope>
</reference>
<evidence type="ECO:0000313" key="4">
    <source>
        <dbReference type="Proteomes" id="UP000479000"/>
    </source>
</evidence>
<evidence type="ECO:0000313" key="3">
    <source>
        <dbReference type="EMBL" id="CAB0014342.1"/>
    </source>
</evidence>
<keyword evidence="4" id="KW-1185">Reference proteome</keyword>